<accession>A0A1B3SJE9</accession>
<feature type="transmembrane region" description="Helical" evidence="2">
    <location>
        <begin position="50"/>
        <end position="74"/>
    </location>
</feature>
<dbReference type="RefSeq" id="WP_069115846.1">
    <property type="nucleotide sequence ID" value="NZ_CP017015.1"/>
</dbReference>
<feature type="transmembrane region" description="Helical" evidence="2">
    <location>
        <begin position="828"/>
        <end position="854"/>
    </location>
</feature>
<dbReference type="KEGG" id="shj:SHELI_v1c01110"/>
<keyword evidence="4" id="KW-1185">Reference proteome</keyword>
<gene>
    <name evidence="3" type="ORF">SHELI_v1c01110</name>
</gene>
<dbReference type="OrthoDB" id="387698at2"/>
<evidence type="ECO:0000313" key="4">
    <source>
        <dbReference type="Proteomes" id="UP000094378"/>
    </source>
</evidence>
<feature type="transmembrane region" description="Helical" evidence="2">
    <location>
        <begin position="94"/>
        <end position="116"/>
    </location>
</feature>
<feature type="transmembrane region" description="Helical" evidence="2">
    <location>
        <begin position="137"/>
        <end position="162"/>
    </location>
</feature>
<organism evidence="3 4">
    <name type="scientific">Spiroplasma helicoides</name>
    <dbReference type="NCBI Taxonomy" id="216938"/>
    <lineage>
        <taxon>Bacteria</taxon>
        <taxon>Bacillati</taxon>
        <taxon>Mycoplasmatota</taxon>
        <taxon>Mollicutes</taxon>
        <taxon>Entomoplasmatales</taxon>
        <taxon>Spiroplasmataceae</taxon>
        <taxon>Spiroplasma</taxon>
    </lineage>
</organism>
<evidence type="ECO:0000256" key="2">
    <source>
        <dbReference type="SAM" id="Phobius"/>
    </source>
</evidence>
<dbReference type="AlphaFoldDB" id="A0A1B3SJE9"/>
<feature type="transmembrane region" description="Helical" evidence="2">
    <location>
        <begin position="208"/>
        <end position="228"/>
    </location>
</feature>
<feature type="compositionally biased region" description="Polar residues" evidence="1">
    <location>
        <begin position="307"/>
        <end position="325"/>
    </location>
</feature>
<feature type="transmembrane region" description="Helical" evidence="2">
    <location>
        <begin position="182"/>
        <end position="201"/>
    </location>
</feature>
<evidence type="ECO:0000313" key="3">
    <source>
        <dbReference type="EMBL" id="AOG60066.1"/>
    </source>
</evidence>
<dbReference type="STRING" id="216938.SHELI_v1c01110"/>
<dbReference type="EMBL" id="CP017015">
    <property type="protein sequence ID" value="AOG60066.1"/>
    <property type="molecule type" value="Genomic_DNA"/>
</dbReference>
<keyword evidence="2" id="KW-0472">Membrane</keyword>
<feature type="region of interest" description="Disordered" evidence="1">
    <location>
        <begin position="306"/>
        <end position="329"/>
    </location>
</feature>
<sequence length="860" mass="96414">MENNQSFNEINNTIDSVVTKNKKPKKKISFKLPEVNGVWLLFFLNIRKTFALKSGIGTGLTFLIIALIITGIGVSMSTGFSFDYSTSTIPTSMGYIFVLFFFIVFASILIISLFKVPILEGIQQIEARAGVALIKSYLVRIFTYVIVTYSYILVFLIISLIIGSSYQNQSMTFESIVISPPLFLMMFSLIWFPVMSLIALISSVAMGTFANIFLGFVVALSPLISVVMNSVSSESPEKLRQQKIVINKNAKLIFANDFYKKFANDESIKKIFEDTNILQTINNNAKVMHFKNLSLDLFDTNLVAEGKTNSRNNSGNSGKPSYDNGSSSSSSNYQPIMSAIFRGFVGGQFNLDLDTLYSDYVSTIDKLNQEVIDSSNSSEGNQKPPYNGGYPPYEDYQINKKDQQKLILNSNIELPKIETKNIFSGLEINNILQKMFDKVRESYFTDNEAPISYPNFDGGVLVGQSISSGDSSTITNLEISGMVKWLKKEFPEYKNLLDYIQWQYENYNEILFSRDKTRSSAFNSTNNLKSVFRSLPDKTNIYTLGSSSVDTNEKISSVMATYKRYPELMMINSLITQNWMSVMSYSADELFSYIGSNNLRYTEALKSYDTLEKQGVQSTIINLLNHFGLMFTGLVGSDAAKDLWYQDRDLLFSRGMTTNVSNIKQLGAYSVVNSSSELLNSRYGNGAGTSSNTEKYNIADMKNYSIHDNKVYLDLSDSLDPSTSGQELTLPMVMSDIQSLFPFSFSKGNITSLGLELKKEGQEYYLQPIDKINYWKYSPNSDSSSSSRASSSEEQSSTFKAYLSFTNKGNNDKVVEPIFKKTPLEQGLGFSVIGAAFTYLALSLAITALLFLLYRSKSRF</sequence>
<proteinExistence type="predicted"/>
<reference evidence="3 4" key="1">
    <citation type="submission" date="2016-08" db="EMBL/GenBank/DDBJ databases">
        <title>Complete genome sequence of Spiroplasma helicoides TABS-2 (DSM 22551).</title>
        <authorList>
            <person name="Shen W.-Y."/>
            <person name="Lo W.-S."/>
            <person name="Lai Y.-C."/>
            <person name="Kuo C.-H."/>
        </authorList>
    </citation>
    <scope>NUCLEOTIDE SEQUENCE [LARGE SCALE GENOMIC DNA]</scope>
    <source>
        <strain evidence="3 4">TABS-2</strain>
    </source>
</reference>
<name>A0A1B3SJE9_9MOLU</name>
<protein>
    <submittedName>
        <fullName evidence="3">Uncharacterized protein</fullName>
    </submittedName>
</protein>
<keyword evidence="2" id="KW-0812">Transmembrane</keyword>
<dbReference type="Proteomes" id="UP000094378">
    <property type="component" value="Chromosome"/>
</dbReference>
<evidence type="ECO:0000256" key="1">
    <source>
        <dbReference type="SAM" id="MobiDB-lite"/>
    </source>
</evidence>
<keyword evidence="2" id="KW-1133">Transmembrane helix</keyword>